<accession>A0AAW6ZER8</accession>
<organism evidence="3 4">
    <name type="scientific">Trueperella bernardiae</name>
    <dbReference type="NCBI Taxonomy" id="59561"/>
    <lineage>
        <taxon>Bacteria</taxon>
        <taxon>Bacillati</taxon>
        <taxon>Actinomycetota</taxon>
        <taxon>Actinomycetes</taxon>
        <taxon>Actinomycetales</taxon>
        <taxon>Actinomycetaceae</taxon>
        <taxon>Trueperella</taxon>
    </lineage>
</organism>
<dbReference type="Pfam" id="PF03237">
    <property type="entry name" value="Terminase_6N"/>
    <property type="match status" value="1"/>
</dbReference>
<feature type="domain" description="Terminase large subunit gp17-like C-terminal" evidence="2">
    <location>
        <begin position="327"/>
        <end position="471"/>
    </location>
</feature>
<evidence type="ECO:0000313" key="3">
    <source>
        <dbReference type="EMBL" id="MDK8602379.1"/>
    </source>
</evidence>
<dbReference type="RefSeq" id="WP_285170796.1">
    <property type="nucleotide sequence ID" value="NZ_JASPDQ010000020.1"/>
</dbReference>
<dbReference type="Proteomes" id="UP001225576">
    <property type="component" value="Unassembled WGS sequence"/>
</dbReference>
<gene>
    <name evidence="3" type="primary">terL</name>
    <name evidence="3" type="ORF">QP858_07910</name>
</gene>
<dbReference type="NCBIfam" id="TIGR01630">
    <property type="entry name" value="psiM2_ORF9"/>
    <property type="match status" value="1"/>
</dbReference>
<keyword evidence="1" id="KW-1188">Viral release from host cell</keyword>
<evidence type="ECO:0000259" key="2">
    <source>
        <dbReference type="Pfam" id="PF17289"/>
    </source>
</evidence>
<evidence type="ECO:0000256" key="1">
    <source>
        <dbReference type="ARBA" id="ARBA00022612"/>
    </source>
</evidence>
<protein>
    <submittedName>
        <fullName evidence="3">Phage terminase large subunit</fullName>
    </submittedName>
</protein>
<reference evidence="3" key="1">
    <citation type="submission" date="2023-05" db="EMBL/GenBank/DDBJ databases">
        <title>Genomic Catalog of Human Bladder Bacteria.</title>
        <authorList>
            <person name="Du J."/>
        </authorList>
    </citation>
    <scope>NUCLEOTIDE SEQUENCE</scope>
    <source>
        <strain evidence="3">UMB1304A</strain>
    </source>
</reference>
<dbReference type="Pfam" id="PF17289">
    <property type="entry name" value="Terminase_6C"/>
    <property type="match status" value="1"/>
</dbReference>
<name>A0AAW6ZER8_9ACTO</name>
<dbReference type="AlphaFoldDB" id="A0AAW6ZER8"/>
<dbReference type="EMBL" id="JASPDQ010000020">
    <property type="protein sequence ID" value="MDK8602379.1"/>
    <property type="molecule type" value="Genomic_DNA"/>
</dbReference>
<dbReference type="Gene3D" id="3.30.420.240">
    <property type="match status" value="1"/>
</dbReference>
<dbReference type="InterPro" id="IPR035421">
    <property type="entry name" value="Terminase_6C"/>
</dbReference>
<sequence length="496" mass="54952">MTLAPSVWELAARKFETPARPQWDTPGDLARAIEPATVQTPALDLIDKHLAMVESGRIDRLIINLPPQEGKSTRVTTIGPLWFLTRNPDRRIAIVSYAQDLADEFGRNIRNHIASNDGDDGTLDLGLRVARDNGAARRWKLDGTQGGVRAVGIRGGLTGRPVDTLFIDDPISNLEQAYSKTYRDQAWGFWQSVGMTRLAPGAPVVLVLTRWHADDLAGRLLAAPDADRWTVLNIPAEAVDENDPLGRKPGEFLQSARRRTTEQWEQIKVAVGPKVWQSLYQGSPTLDEGGVFPQEWSRYTEPLWTVRADGAHMVGGMERDDQEMLQSWDLAFKGEDTSDFVVGQVWLRVGVHAYLLDQVRARMNFTQTCDAITAMSAKWPQSTAKLVENKANGPAVINALQRTVPGLVPVEPEGSKYARASAVSPLVWSENVHIPSARLAPWSEDLMQEVLSFPAGANDDQIDALTQALNQLLLNPITGHRNPLDEVDPGDWRDDY</sequence>
<evidence type="ECO:0000313" key="4">
    <source>
        <dbReference type="Proteomes" id="UP001225576"/>
    </source>
</evidence>
<proteinExistence type="predicted"/>
<dbReference type="InterPro" id="IPR006517">
    <property type="entry name" value="Phage_terminase_lsu-like_C"/>
</dbReference>
<comment type="caution">
    <text evidence="3">The sequence shown here is derived from an EMBL/GenBank/DDBJ whole genome shotgun (WGS) entry which is preliminary data.</text>
</comment>